<dbReference type="CDD" id="cd00488">
    <property type="entry name" value="PCD_DCoH"/>
    <property type="match status" value="1"/>
</dbReference>
<dbReference type="PANTHER" id="PTHR12599:SF0">
    <property type="entry name" value="PTERIN-4-ALPHA-CARBINOLAMINE DEHYDRATASE"/>
    <property type="match status" value="1"/>
</dbReference>
<dbReference type="NCBIfam" id="NF002017">
    <property type="entry name" value="PRK00823.1-2"/>
    <property type="match status" value="1"/>
</dbReference>
<name>A0ABQ2D107_9DEIO</name>
<protein>
    <recommendedName>
        <fullName evidence="3">4a-hydroxytetrahydrobiopterin dehydratase</fullName>
        <ecNumber evidence="3">4.2.1.96</ecNumber>
    </recommendedName>
</protein>
<evidence type="ECO:0000256" key="2">
    <source>
        <dbReference type="ARBA" id="ARBA00006472"/>
    </source>
</evidence>
<organism evidence="5 6">
    <name type="scientific">Deinococcus roseus</name>
    <dbReference type="NCBI Taxonomy" id="392414"/>
    <lineage>
        <taxon>Bacteria</taxon>
        <taxon>Thermotogati</taxon>
        <taxon>Deinococcota</taxon>
        <taxon>Deinococci</taxon>
        <taxon>Deinococcales</taxon>
        <taxon>Deinococcaceae</taxon>
        <taxon>Deinococcus</taxon>
    </lineage>
</organism>
<comment type="caution">
    <text evidence="5">The sequence shown here is derived from an EMBL/GenBank/DDBJ whole genome shotgun (WGS) entry which is preliminary data.</text>
</comment>
<gene>
    <name evidence="5" type="ORF">GCM10008938_20260</name>
</gene>
<dbReference type="RefSeq" id="WP_189002575.1">
    <property type="nucleotide sequence ID" value="NZ_BMOD01000006.1"/>
</dbReference>
<comment type="similarity">
    <text evidence="2">Belongs to the pterin-4-alpha-carbinolamine dehydratase family.</text>
</comment>
<dbReference type="InterPro" id="IPR036428">
    <property type="entry name" value="PCD_sf"/>
</dbReference>
<dbReference type="Proteomes" id="UP000632222">
    <property type="component" value="Unassembled WGS sequence"/>
</dbReference>
<dbReference type="SUPFAM" id="SSF55248">
    <property type="entry name" value="PCD-like"/>
    <property type="match status" value="1"/>
</dbReference>
<dbReference type="InterPro" id="IPR001533">
    <property type="entry name" value="Pterin_deHydtase"/>
</dbReference>
<dbReference type="EC" id="4.2.1.96" evidence="3"/>
<comment type="catalytic activity">
    <reaction evidence="1">
        <text>(4aS,6R)-4a-hydroxy-L-erythro-5,6,7,8-tetrahydrobiopterin = (6R)-L-erythro-6,7-dihydrobiopterin + H2O</text>
        <dbReference type="Rhea" id="RHEA:11920"/>
        <dbReference type="ChEBI" id="CHEBI:15377"/>
        <dbReference type="ChEBI" id="CHEBI:15642"/>
        <dbReference type="ChEBI" id="CHEBI:43120"/>
        <dbReference type="EC" id="4.2.1.96"/>
    </reaction>
</comment>
<evidence type="ECO:0000256" key="3">
    <source>
        <dbReference type="ARBA" id="ARBA00013252"/>
    </source>
</evidence>
<evidence type="ECO:0000313" key="6">
    <source>
        <dbReference type="Proteomes" id="UP000632222"/>
    </source>
</evidence>
<dbReference type="EMBL" id="BMOD01000006">
    <property type="protein sequence ID" value="GGJ34022.1"/>
    <property type="molecule type" value="Genomic_DNA"/>
</dbReference>
<dbReference type="Gene3D" id="3.30.1360.20">
    <property type="entry name" value="Transcriptional coactivator/pterin dehydratase"/>
    <property type="match status" value="1"/>
</dbReference>
<evidence type="ECO:0000256" key="4">
    <source>
        <dbReference type="ARBA" id="ARBA00023239"/>
    </source>
</evidence>
<reference evidence="6" key="1">
    <citation type="journal article" date="2019" name="Int. J. Syst. Evol. Microbiol.">
        <title>The Global Catalogue of Microorganisms (GCM) 10K type strain sequencing project: providing services to taxonomists for standard genome sequencing and annotation.</title>
        <authorList>
            <consortium name="The Broad Institute Genomics Platform"/>
            <consortium name="The Broad Institute Genome Sequencing Center for Infectious Disease"/>
            <person name="Wu L."/>
            <person name="Ma J."/>
        </authorList>
    </citation>
    <scope>NUCLEOTIDE SEQUENCE [LARGE SCALE GENOMIC DNA]</scope>
    <source>
        <strain evidence="6">JCM 14370</strain>
    </source>
</reference>
<accession>A0ABQ2D107</accession>
<evidence type="ECO:0000313" key="5">
    <source>
        <dbReference type="EMBL" id="GGJ34022.1"/>
    </source>
</evidence>
<sequence>MKLDSTALQEALSKLDGWQGNDSGISREFMFPSYADGVAFALKVTLLAEKSNHHPDALTISWKKVKVVYVTHDAGGVTELDLQAASKVNALV</sequence>
<keyword evidence="4" id="KW-0456">Lyase</keyword>
<keyword evidence="6" id="KW-1185">Reference proteome</keyword>
<dbReference type="Pfam" id="PF01329">
    <property type="entry name" value="Pterin_4a"/>
    <property type="match status" value="1"/>
</dbReference>
<evidence type="ECO:0000256" key="1">
    <source>
        <dbReference type="ARBA" id="ARBA00001554"/>
    </source>
</evidence>
<dbReference type="PANTHER" id="PTHR12599">
    <property type="entry name" value="PTERIN-4-ALPHA-CARBINOLAMINE DEHYDRATASE"/>
    <property type="match status" value="1"/>
</dbReference>
<proteinExistence type="inferred from homology"/>